<sequence>MIEQTALITNDAVVLGILMGILGLVFWTSESNIVFFKKLYTVIPPILLCYFLPGLLNSMGIISGTTSSLYTMASRYLLPASLVLFTLSLDLREIWKLRKKAGLMFITASISIMLGGPAAVFLVSLFAPEIVGGEGAEEVWRGLSTVAGTWIGGGANQAAMYEIFKPSPDLFSAMVALDVFISYLWMALLLFGAGKNVLINRFLKADDQSVTEIKDKIEAYQLSIMRIPKMEDIILILGIGFGVTGIAHFGADNIAPWITINAPYLSAFSLTSGFFWLVIIATTLGMVLSFTRLRNLEGAGASRIGSVLLYVLIATIGMQMNIMAIFNKPGVLIVGLVWILIHIIVIFIVAKLTKTPFFFLAVGSMANIGGPASAPVIASAFHPSLAPIGVLLAVFGYVIGTYGAYVCGLMMQAVSP</sequence>
<feature type="transmembrane region" description="Helical" evidence="1">
    <location>
        <begin position="307"/>
        <end position="326"/>
    </location>
</feature>
<feature type="transmembrane region" description="Helical" evidence="1">
    <location>
        <begin position="73"/>
        <end position="91"/>
    </location>
</feature>
<dbReference type="PANTHER" id="PTHR34289:SF8">
    <property type="entry name" value="DUF819 DOMAIN-CONTAINING PROTEIN"/>
    <property type="match status" value="1"/>
</dbReference>
<keyword evidence="3" id="KW-1185">Reference proteome</keyword>
<proteinExistence type="predicted"/>
<feature type="transmembrane region" description="Helical" evidence="1">
    <location>
        <begin position="6"/>
        <end position="27"/>
    </location>
</feature>
<dbReference type="OrthoDB" id="653763at2"/>
<feature type="transmembrane region" description="Helical" evidence="1">
    <location>
        <begin position="170"/>
        <end position="191"/>
    </location>
</feature>
<accession>A0A1G9X826</accession>
<feature type="transmembrane region" description="Helical" evidence="1">
    <location>
        <begin position="103"/>
        <end position="127"/>
    </location>
</feature>
<name>A0A1G9X826_9SPHI</name>
<dbReference type="AlphaFoldDB" id="A0A1G9X826"/>
<feature type="transmembrane region" description="Helical" evidence="1">
    <location>
        <begin position="332"/>
        <end position="350"/>
    </location>
</feature>
<protein>
    <submittedName>
        <fullName evidence="2">Uncharacterized membrane protein</fullName>
    </submittedName>
</protein>
<feature type="transmembrane region" description="Helical" evidence="1">
    <location>
        <begin position="233"/>
        <end position="251"/>
    </location>
</feature>
<reference evidence="3" key="1">
    <citation type="submission" date="2016-10" db="EMBL/GenBank/DDBJ databases">
        <authorList>
            <person name="Varghese N."/>
            <person name="Submissions S."/>
        </authorList>
    </citation>
    <scope>NUCLEOTIDE SEQUENCE [LARGE SCALE GENOMIC DNA]</scope>
    <source>
        <strain evidence="3">DSM 24536</strain>
    </source>
</reference>
<evidence type="ECO:0000256" key="1">
    <source>
        <dbReference type="SAM" id="Phobius"/>
    </source>
</evidence>
<gene>
    <name evidence="2" type="ORF">SAMN05421813_12910</name>
</gene>
<keyword evidence="1" id="KW-0812">Transmembrane</keyword>
<dbReference type="RefSeq" id="WP_090706405.1">
    <property type="nucleotide sequence ID" value="NZ_FNHH01000029.1"/>
</dbReference>
<evidence type="ECO:0000313" key="3">
    <source>
        <dbReference type="Proteomes" id="UP000199226"/>
    </source>
</evidence>
<feature type="transmembrane region" description="Helical" evidence="1">
    <location>
        <begin position="388"/>
        <end position="411"/>
    </location>
</feature>
<evidence type="ECO:0000313" key="2">
    <source>
        <dbReference type="EMBL" id="SDM92626.1"/>
    </source>
</evidence>
<dbReference type="InterPro" id="IPR008537">
    <property type="entry name" value="DUF819"/>
</dbReference>
<dbReference type="STRING" id="990371.SAMN05421813_12910"/>
<keyword evidence="1" id="KW-1133">Transmembrane helix</keyword>
<feature type="transmembrane region" description="Helical" evidence="1">
    <location>
        <begin position="39"/>
        <end position="61"/>
    </location>
</feature>
<feature type="transmembrane region" description="Helical" evidence="1">
    <location>
        <begin position="357"/>
        <end position="382"/>
    </location>
</feature>
<dbReference type="Pfam" id="PF05684">
    <property type="entry name" value="DUF819"/>
    <property type="match status" value="1"/>
</dbReference>
<dbReference type="EMBL" id="FNHH01000029">
    <property type="protein sequence ID" value="SDM92626.1"/>
    <property type="molecule type" value="Genomic_DNA"/>
</dbReference>
<dbReference type="Proteomes" id="UP000199226">
    <property type="component" value="Unassembled WGS sequence"/>
</dbReference>
<dbReference type="PANTHER" id="PTHR34289">
    <property type="entry name" value="PROTEIN, PUTATIVE (DUF819)-RELATED"/>
    <property type="match status" value="1"/>
</dbReference>
<feature type="transmembrane region" description="Helical" evidence="1">
    <location>
        <begin position="263"/>
        <end position="287"/>
    </location>
</feature>
<organism evidence="2 3">
    <name type="scientific">Daejeonella rubra</name>
    <dbReference type="NCBI Taxonomy" id="990371"/>
    <lineage>
        <taxon>Bacteria</taxon>
        <taxon>Pseudomonadati</taxon>
        <taxon>Bacteroidota</taxon>
        <taxon>Sphingobacteriia</taxon>
        <taxon>Sphingobacteriales</taxon>
        <taxon>Sphingobacteriaceae</taxon>
        <taxon>Daejeonella</taxon>
    </lineage>
</organism>
<keyword evidence="1" id="KW-0472">Membrane</keyword>